<dbReference type="PANTHER" id="PTHR20889">
    <property type="entry name" value="PHOSPHATASE, ORPHAN 1, 2"/>
    <property type="match status" value="1"/>
</dbReference>
<comment type="caution">
    <text evidence="6">The sequence shown here is derived from an EMBL/GenBank/DDBJ whole genome shotgun (WGS) entry which is preliminary data.</text>
</comment>
<dbReference type="InterPro" id="IPR016965">
    <property type="entry name" value="Pase_PHOSPHO-typ"/>
</dbReference>
<dbReference type="GO" id="GO:0046872">
    <property type="term" value="F:metal ion binding"/>
    <property type="evidence" value="ECO:0007669"/>
    <property type="project" value="UniProtKB-KW"/>
</dbReference>
<accession>A0A9N9F4D5</accession>
<dbReference type="InterPro" id="IPR006384">
    <property type="entry name" value="HAD_hydro_PyrdxlP_Pase-like"/>
</dbReference>
<evidence type="ECO:0000256" key="4">
    <source>
        <dbReference type="ARBA" id="ARBA00022842"/>
    </source>
</evidence>
<evidence type="ECO:0000313" key="6">
    <source>
        <dbReference type="EMBL" id="CAG8508087.1"/>
    </source>
</evidence>
<dbReference type="PANTHER" id="PTHR20889:SF12">
    <property type="entry name" value="LP01149P"/>
    <property type="match status" value="1"/>
</dbReference>
<reference evidence="6" key="1">
    <citation type="submission" date="2021-06" db="EMBL/GenBank/DDBJ databases">
        <authorList>
            <person name="Kallberg Y."/>
            <person name="Tangrot J."/>
            <person name="Rosling A."/>
        </authorList>
    </citation>
    <scope>NUCLEOTIDE SEQUENCE</scope>
    <source>
        <strain evidence="6">CL551</strain>
    </source>
</reference>
<comment type="cofactor">
    <cofactor evidence="1">
        <name>Mg(2+)</name>
        <dbReference type="ChEBI" id="CHEBI:18420"/>
    </cofactor>
</comment>
<organism evidence="6 7">
    <name type="scientific">Acaulospora morrowiae</name>
    <dbReference type="NCBI Taxonomy" id="94023"/>
    <lineage>
        <taxon>Eukaryota</taxon>
        <taxon>Fungi</taxon>
        <taxon>Fungi incertae sedis</taxon>
        <taxon>Mucoromycota</taxon>
        <taxon>Glomeromycotina</taxon>
        <taxon>Glomeromycetes</taxon>
        <taxon>Diversisporales</taxon>
        <taxon>Acaulosporaceae</taxon>
        <taxon>Acaulospora</taxon>
    </lineage>
</organism>
<keyword evidence="7" id="KW-1185">Reference proteome</keyword>
<dbReference type="NCBIfam" id="TIGR01489">
    <property type="entry name" value="DKMTPPase-SF"/>
    <property type="match status" value="1"/>
</dbReference>
<gene>
    <name evidence="6" type="ORF">AMORRO_LOCUS3588</name>
</gene>
<name>A0A9N9F4D5_9GLOM</name>
<dbReference type="NCBIfam" id="TIGR01488">
    <property type="entry name" value="HAD-SF-IB"/>
    <property type="match status" value="1"/>
</dbReference>
<dbReference type="Gene3D" id="3.40.50.1000">
    <property type="entry name" value="HAD superfamily/HAD-like"/>
    <property type="match status" value="1"/>
</dbReference>
<dbReference type="InterPro" id="IPR036412">
    <property type="entry name" value="HAD-like_sf"/>
</dbReference>
<protein>
    <submittedName>
        <fullName evidence="6">1881_t:CDS:1</fullName>
    </submittedName>
</protein>
<dbReference type="EMBL" id="CAJVPV010001782">
    <property type="protein sequence ID" value="CAG8508087.1"/>
    <property type="molecule type" value="Genomic_DNA"/>
</dbReference>
<evidence type="ECO:0000256" key="5">
    <source>
        <dbReference type="SAM" id="Coils"/>
    </source>
</evidence>
<evidence type="ECO:0000313" key="7">
    <source>
        <dbReference type="Proteomes" id="UP000789342"/>
    </source>
</evidence>
<feature type="coiled-coil region" evidence="5">
    <location>
        <begin position="547"/>
        <end position="681"/>
    </location>
</feature>
<evidence type="ECO:0000256" key="1">
    <source>
        <dbReference type="ARBA" id="ARBA00001946"/>
    </source>
</evidence>
<dbReference type="GO" id="GO:0016791">
    <property type="term" value="F:phosphatase activity"/>
    <property type="evidence" value="ECO:0007669"/>
    <property type="project" value="InterPro"/>
</dbReference>
<keyword evidence="2" id="KW-0479">Metal-binding</keyword>
<keyword evidence="4" id="KW-0460">Magnesium</keyword>
<sequence>MVDQNSDTWVIEQNSPELVAQIDELRKKYQWTDLMDHLVGELHKRGTTRQQILQALARIPFSSDMVEVLKVIKGVDGEIVILSDANVVYIEEILKAYGVCELVSCVISNPASWDENGRLHIRRLIPKDESHGCKNPCAENICKGKELVDYISSGSGYDRIIYVGDSINDFCPATKMSSDDILFARKGYRLEKFLKDISHSSPDSKYKDVSWNIKPRVIYWEDGRELLNNIKVELEMTVTRFYALSLTSSDLSAVELGRVCCRMRDSLLESLIACIAYNPTITAIENATNVSTHDSLLFGSNASYSFRSTRHLLLGNNNNVNRMAEDSLSDRATSVQSFIEDSNISDIIPSIIAKAVVTRETIDYRDIGVEITSFAHPAKTPEYEQTTQLEQGELSLLSVSTNTEGPSLIVSKGDTTCLVDAVVDQNDEQIDYANIRKLLQNYGKKSSPDISVIGVSNKPEQENAEVRLRHEEKNVQVSYIAQEFEEPREENKRPTAVRLHEGIGQLNYNFPRFGVARDDNESLKYNLRDFEKLRKENEYLRLGLQESKKISKENEHLKLNLQEFRKENENLRSSLQDFRKENEHLKSSLQELERFRKENEQLNFVSSEIEKLREKNAQLVDMLRSFEKSHNDTEQSGSVPQEVAKLRDENEKLKLNLNNQLESKNRELKLVREENERVKLELHSRKKNTRPLNRSLCKDETKGSKLDETRRNIHKDKLYYKLKLARVDHMDFESLAERFKEVMITLRVDDADAVVTSLERISNVMRLVPQLRDFINTVVRLVLIDDGIHHDDYPLLDHIKCTLGVGEGNNSTRNVNSHDTNPIAINKCNNITPEDIPPENTLRITLDTLTQWRDTVRDIEIFAAQLLHNKWSKR</sequence>
<evidence type="ECO:0000256" key="2">
    <source>
        <dbReference type="ARBA" id="ARBA00022723"/>
    </source>
</evidence>
<proteinExistence type="predicted"/>
<keyword evidence="3" id="KW-0378">Hydrolase</keyword>
<dbReference type="SUPFAM" id="SSF56784">
    <property type="entry name" value="HAD-like"/>
    <property type="match status" value="1"/>
</dbReference>
<dbReference type="OrthoDB" id="10267182at2759"/>
<dbReference type="AlphaFoldDB" id="A0A9N9F4D5"/>
<keyword evidence="5" id="KW-0175">Coiled coil</keyword>
<dbReference type="InterPro" id="IPR023214">
    <property type="entry name" value="HAD_sf"/>
</dbReference>
<dbReference type="Proteomes" id="UP000789342">
    <property type="component" value="Unassembled WGS sequence"/>
</dbReference>
<evidence type="ECO:0000256" key="3">
    <source>
        <dbReference type="ARBA" id="ARBA00022801"/>
    </source>
</evidence>
<dbReference type="Pfam" id="PF06888">
    <property type="entry name" value="Put_Phosphatase"/>
    <property type="match status" value="1"/>
</dbReference>